<organism evidence="1 2">
    <name type="scientific">Oryza sativa subsp. indica</name>
    <name type="common">Rice</name>
    <dbReference type="NCBI Taxonomy" id="39946"/>
    <lineage>
        <taxon>Eukaryota</taxon>
        <taxon>Viridiplantae</taxon>
        <taxon>Streptophyta</taxon>
        <taxon>Embryophyta</taxon>
        <taxon>Tracheophyta</taxon>
        <taxon>Spermatophyta</taxon>
        <taxon>Magnoliopsida</taxon>
        <taxon>Liliopsida</taxon>
        <taxon>Poales</taxon>
        <taxon>Poaceae</taxon>
        <taxon>BOP clade</taxon>
        <taxon>Oryzoideae</taxon>
        <taxon>Oryzeae</taxon>
        <taxon>Oryzinae</taxon>
        <taxon>Oryza</taxon>
        <taxon>Oryza sativa</taxon>
    </lineage>
</organism>
<reference evidence="1 2" key="1">
    <citation type="journal article" date="2005" name="PLoS Biol.">
        <title>The genomes of Oryza sativa: a history of duplications.</title>
        <authorList>
            <person name="Yu J."/>
            <person name="Wang J."/>
            <person name="Lin W."/>
            <person name="Li S."/>
            <person name="Li H."/>
            <person name="Zhou J."/>
            <person name="Ni P."/>
            <person name="Dong W."/>
            <person name="Hu S."/>
            <person name="Zeng C."/>
            <person name="Zhang J."/>
            <person name="Zhang Y."/>
            <person name="Li R."/>
            <person name="Xu Z."/>
            <person name="Li S."/>
            <person name="Li X."/>
            <person name="Zheng H."/>
            <person name="Cong L."/>
            <person name="Lin L."/>
            <person name="Yin J."/>
            <person name="Geng J."/>
            <person name="Li G."/>
            <person name="Shi J."/>
            <person name="Liu J."/>
            <person name="Lv H."/>
            <person name="Li J."/>
            <person name="Wang J."/>
            <person name="Deng Y."/>
            <person name="Ran L."/>
            <person name="Shi X."/>
            <person name="Wang X."/>
            <person name="Wu Q."/>
            <person name="Li C."/>
            <person name="Ren X."/>
            <person name="Wang J."/>
            <person name="Wang X."/>
            <person name="Li D."/>
            <person name="Liu D."/>
            <person name="Zhang X."/>
            <person name="Ji Z."/>
            <person name="Zhao W."/>
            <person name="Sun Y."/>
            <person name="Zhang Z."/>
            <person name="Bao J."/>
            <person name="Han Y."/>
            <person name="Dong L."/>
            <person name="Ji J."/>
            <person name="Chen P."/>
            <person name="Wu S."/>
            <person name="Liu J."/>
            <person name="Xiao Y."/>
            <person name="Bu D."/>
            <person name="Tan J."/>
            <person name="Yang L."/>
            <person name="Ye C."/>
            <person name="Zhang J."/>
            <person name="Xu J."/>
            <person name="Zhou Y."/>
            <person name="Yu Y."/>
            <person name="Zhang B."/>
            <person name="Zhuang S."/>
            <person name="Wei H."/>
            <person name="Liu B."/>
            <person name="Lei M."/>
            <person name="Yu H."/>
            <person name="Li Y."/>
            <person name="Xu H."/>
            <person name="Wei S."/>
            <person name="He X."/>
            <person name="Fang L."/>
            <person name="Zhang Z."/>
            <person name="Zhang Y."/>
            <person name="Huang X."/>
            <person name="Su Z."/>
            <person name="Tong W."/>
            <person name="Li J."/>
            <person name="Tong Z."/>
            <person name="Li S."/>
            <person name="Ye J."/>
            <person name="Wang L."/>
            <person name="Fang L."/>
            <person name="Lei T."/>
            <person name="Chen C."/>
            <person name="Chen H."/>
            <person name="Xu Z."/>
            <person name="Li H."/>
            <person name="Huang H."/>
            <person name="Zhang F."/>
            <person name="Xu H."/>
            <person name="Li N."/>
            <person name="Zhao C."/>
            <person name="Li S."/>
            <person name="Dong L."/>
            <person name="Huang Y."/>
            <person name="Li L."/>
            <person name="Xi Y."/>
            <person name="Qi Q."/>
            <person name="Li W."/>
            <person name="Zhang B."/>
            <person name="Hu W."/>
            <person name="Zhang Y."/>
            <person name="Tian X."/>
            <person name="Jiao Y."/>
            <person name="Liang X."/>
            <person name="Jin J."/>
            <person name="Gao L."/>
            <person name="Zheng W."/>
            <person name="Hao B."/>
            <person name="Liu S."/>
            <person name="Wang W."/>
            <person name="Yuan L."/>
            <person name="Cao M."/>
            <person name="McDermott J."/>
            <person name="Samudrala R."/>
            <person name="Wang J."/>
            <person name="Wong G.K."/>
            <person name="Yang H."/>
        </authorList>
    </citation>
    <scope>NUCLEOTIDE SEQUENCE [LARGE SCALE GENOMIC DNA]</scope>
    <source>
        <strain evidence="2">cv. 93-11</strain>
    </source>
</reference>
<dbReference type="PANTHER" id="PTHR45224">
    <property type="entry name" value="OS01G0527900 PROTEIN-RELATED"/>
    <property type="match status" value="1"/>
</dbReference>
<dbReference type="Gramene" id="BGIOSGA008071-TA">
    <property type="protein sequence ID" value="BGIOSGA008071-PA"/>
    <property type="gene ID" value="BGIOSGA008071"/>
</dbReference>
<dbReference type="HOGENOM" id="CLU_2019026_0_0_1"/>
<sequence length="123" mass="13889">MAGPASAEDTTGTTLIVRRAALALRVWSGRENTIGGMLLQSSIVIHLAINRKRNVMQCKAHWGGVKKDVVIFCGAYSRARRTWSSGYSDDMITKKAHAVYKLENNDKTFTLEYMWRELKDQPK</sequence>
<dbReference type="AlphaFoldDB" id="A2X436"/>
<protein>
    <submittedName>
        <fullName evidence="1">Uncharacterized protein</fullName>
    </submittedName>
</protein>
<dbReference type="EMBL" id="CM000127">
    <property type="protein sequence ID" value="EAY85596.1"/>
    <property type="molecule type" value="Genomic_DNA"/>
</dbReference>
<evidence type="ECO:0000313" key="1">
    <source>
        <dbReference type="EMBL" id="EAY85596.1"/>
    </source>
</evidence>
<keyword evidence="2" id="KW-1185">Reference proteome</keyword>
<dbReference type="Proteomes" id="UP000007015">
    <property type="component" value="Chromosome 2"/>
</dbReference>
<accession>A2X436</accession>
<evidence type="ECO:0000313" key="2">
    <source>
        <dbReference type="Proteomes" id="UP000007015"/>
    </source>
</evidence>
<dbReference type="PANTHER" id="PTHR45224:SF16">
    <property type="entry name" value="OS01G0527900 PROTEIN"/>
    <property type="match status" value="1"/>
</dbReference>
<proteinExistence type="predicted"/>
<name>A2X436_ORYSI</name>
<dbReference type="STRING" id="39946.A2X436"/>
<gene>
    <name evidence="1" type="ORF">OsI_06970</name>
</gene>